<dbReference type="PANTHER" id="PTHR10332">
    <property type="entry name" value="EQUILIBRATIVE NUCLEOSIDE TRANSPORTER"/>
    <property type="match status" value="1"/>
</dbReference>
<dbReference type="Pfam" id="PF01733">
    <property type="entry name" value="Nucleoside_tran"/>
    <property type="match status" value="2"/>
</dbReference>
<dbReference type="GO" id="GO:0005886">
    <property type="term" value="C:plasma membrane"/>
    <property type="evidence" value="ECO:0007669"/>
    <property type="project" value="TreeGrafter"/>
</dbReference>
<dbReference type="PIRSF" id="PIRSF016379">
    <property type="entry name" value="ENT"/>
    <property type="match status" value="1"/>
</dbReference>
<evidence type="ECO:0000256" key="5">
    <source>
        <dbReference type="ARBA" id="ARBA00022989"/>
    </source>
</evidence>
<evidence type="ECO:0000256" key="1">
    <source>
        <dbReference type="ARBA" id="ARBA00004141"/>
    </source>
</evidence>
<comment type="subcellular location">
    <subcellularLocation>
        <location evidence="1">Membrane</location>
        <topology evidence="1">Multi-pass membrane protein</topology>
    </subcellularLocation>
</comment>
<evidence type="ECO:0000256" key="4">
    <source>
        <dbReference type="ARBA" id="ARBA00022692"/>
    </source>
</evidence>
<name>A0A2H1VMH7_SPOFR</name>
<dbReference type="AlphaFoldDB" id="A0A2H1VMH7"/>
<reference evidence="7" key="1">
    <citation type="submission" date="2016-07" db="EMBL/GenBank/DDBJ databases">
        <authorList>
            <person name="Bretaudeau A."/>
        </authorList>
    </citation>
    <scope>NUCLEOTIDE SEQUENCE</scope>
    <source>
        <strain evidence="7">Rice</strain>
        <tissue evidence="7">Whole body</tissue>
    </source>
</reference>
<keyword evidence="3" id="KW-0813">Transport</keyword>
<dbReference type="GO" id="GO:0005337">
    <property type="term" value="F:nucleoside transmembrane transporter activity"/>
    <property type="evidence" value="ECO:0007669"/>
    <property type="project" value="InterPro"/>
</dbReference>
<keyword evidence="5" id="KW-1133">Transmembrane helix</keyword>
<dbReference type="InterPro" id="IPR036259">
    <property type="entry name" value="MFS_trans_sf"/>
</dbReference>
<proteinExistence type="inferred from homology"/>
<organism evidence="7">
    <name type="scientific">Spodoptera frugiperda</name>
    <name type="common">Fall armyworm</name>
    <dbReference type="NCBI Taxonomy" id="7108"/>
    <lineage>
        <taxon>Eukaryota</taxon>
        <taxon>Metazoa</taxon>
        <taxon>Ecdysozoa</taxon>
        <taxon>Arthropoda</taxon>
        <taxon>Hexapoda</taxon>
        <taxon>Insecta</taxon>
        <taxon>Pterygota</taxon>
        <taxon>Neoptera</taxon>
        <taxon>Endopterygota</taxon>
        <taxon>Lepidoptera</taxon>
        <taxon>Glossata</taxon>
        <taxon>Ditrysia</taxon>
        <taxon>Noctuoidea</taxon>
        <taxon>Noctuidae</taxon>
        <taxon>Amphipyrinae</taxon>
        <taxon>Spodoptera</taxon>
    </lineage>
</organism>
<evidence type="ECO:0000256" key="6">
    <source>
        <dbReference type="ARBA" id="ARBA00023136"/>
    </source>
</evidence>
<evidence type="ECO:0000256" key="3">
    <source>
        <dbReference type="ARBA" id="ARBA00022448"/>
    </source>
</evidence>
<protein>
    <submittedName>
        <fullName evidence="7">SFRICE_003507</fullName>
    </submittedName>
</protein>
<comment type="similarity">
    <text evidence="2">Belongs to the SLC29A/ENT transporter (TC 2.A.57) family.</text>
</comment>
<dbReference type="SUPFAM" id="SSF103473">
    <property type="entry name" value="MFS general substrate transporter"/>
    <property type="match status" value="1"/>
</dbReference>
<evidence type="ECO:0000256" key="2">
    <source>
        <dbReference type="ARBA" id="ARBA00007965"/>
    </source>
</evidence>
<dbReference type="PANTHER" id="PTHR10332:SF88">
    <property type="entry name" value="EQUILIBRATIVE NUCLEOSIDE TRANSPORTER 1, ISOFORM A"/>
    <property type="match status" value="1"/>
</dbReference>
<sequence length="456" mass="50771">MVKMDTTGSINTEALDAIENEEEVIDDSEERELVTDSCSTKVLSTGEQPRDNYSIVYILFYLFGITSLVPWNFVITANDYWMYKFREVKPNNLTMVVRKTEFQAEFTSFLNMATAVPNLAFLLLNSLYGHLIPMKAKLQGSLVIVTLCFLVTTAFVQVDTDEWQATFLIITIATVFVMSAASAVFIGGLVGIASRFSKEYMAAVVSGQSLGGIIAALAQIMSLAFKVSPLHSALIYFVIADIMVITSLISYMMLYKIDFFTHHILRGSGGMGSNRHRDVFITVIAKKIWVYAFSIFAVFAISMSVYPAVTVLVESHPSTTGTDWNNIYFVPVVNYLIFNCGDYAGRLVAGFLLRPTNQWIILAGSILRIVGVPMLMLCNAQPRNYLPVLFLWDWEYIIIMILFAFSNGYLTNIVMINSTRVVEVHEREKASSIIALMLSVGLCAGAGFGMLLVHLL</sequence>
<gene>
    <name evidence="7" type="ORF">SFRICE_003507</name>
</gene>
<dbReference type="InterPro" id="IPR002259">
    <property type="entry name" value="Eqnu_transpt"/>
</dbReference>
<keyword evidence="6" id="KW-0472">Membrane</keyword>
<accession>A0A2H1VMH7</accession>
<evidence type="ECO:0000313" key="7">
    <source>
        <dbReference type="EMBL" id="SOQ42023.1"/>
    </source>
</evidence>
<dbReference type="PRINTS" id="PR01130">
    <property type="entry name" value="DERENTRNSPRT"/>
</dbReference>
<dbReference type="EMBL" id="ODYU01003362">
    <property type="protein sequence ID" value="SOQ42023.1"/>
    <property type="molecule type" value="Genomic_DNA"/>
</dbReference>
<keyword evidence="4" id="KW-0812">Transmembrane</keyword>